<feature type="transmembrane region" description="Helical" evidence="2">
    <location>
        <begin position="61"/>
        <end position="87"/>
    </location>
</feature>
<feature type="region of interest" description="Disordered" evidence="1">
    <location>
        <begin position="1"/>
        <end position="29"/>
    </location>
</feature>
<dbReference type="Proteomes" id="UP000813444">
    <property type="component" value="Unassembled WGS sequence"/>
</dbReference>
<keyword evidence="4" id="KW-1185">Reference proteome</keyword>
<feature type="transmembrane region" description="Helical" evidence="2">
    <location>
        <begin position="120"/>
        <end position="138"/>
    </location>
</feature>
<organism evidence="3 4">
    <name type="scientific">Stachybotrys elegans</name>
    <dbReference type="NCBI Taxonomy" id="80388"/>
    <lineage>
        <taxon>Eukaryota</taxon>
        <taxon>Fungi</taxon>
        <taxon>Dikarya</taxon>
        <taxon>Ascomycota</taxon>
        <taxon>Pezizomycotina</taxon>
        <taxon>Sordariomycetes</taxon>
        <taxon>Hypocreomycetidae</taxon>
        <taxon>Hypocreales</taxon>
        <taxon>Stachybotryaceae</taxon>
        <taxon>Stachybotrys</taxon>
    </lineage>
</organism>
<keyword evidence="2" id="KW-1133">Transmembrane helix</keyword>
<accession>A0A8K0SYD6</accession>
<evidence type="ECO:0000313" key="3">
    <source>
        <dbReference type="EMBL" id="KAH7325072.1"/>
    </source>
</evidence>
<name>A0A8K0SYD6_9HYPO</name>
<evidence type="ECO:0000313" key="4">
    <source>
        <dbReference type="Proteomes" id="UP000813444"/>
    </source>
</evidence>
<comment type="caution">
    <text evidence="3">The sequence shown here is derived from an EMBL/GenBank/DDBJ whole genome shotgun (WGS) entry which is preliminary data.</text>
</comment>
<keyword evidence="2" id="KW-0472">Membrane</keyword>
<keyword evidence="2" id="KW-0812">Transmembrane</keyword>
<gene>
    <name evidence="3" type="ORF">B0I35DRAFT_425550</name>
</gene>
<protein>
    <submittedName>
        <fullName evidence="3">Uncharacterized protein</fullName>
    </submittedName>
</protein>
<evidence type="ECO:0000256" key="2">
    <source>
        <dbReference type="SAM" id="Phobius"/>
    </source>
</evidence>
<reference evidence="3" key="1">
    <citation type="journal article" date="2021" name="Nat. Commun.">
        <title>Genetic determinants of endophytism in the Arabidopsis root mycobiome.</title>
        <authorList>
            <person name="Mesny F."/>
            <person name="Miyauchi S."/>
            <person name="Thiergart T."/>
            <person name="Pickel B."/>
            <person name="Atanasova L."/>
            <person name="Karlsson M."/>
            <person name="Huettel B."/>
            <person name="Barry K.W."/>
            <person name="Haridas S."/>
            <person name="Chen C."/>
            <person name="Bauer D."/>
            <person name="Andreopoulos W."/>
            <person name="Pangilinan J."/>
            <person name="LaButti K."/>
            <person name="Riley R."/>
            <person name="Lipzen A."/>
            <person name="Clum A."/>
            <person name="Drula E."/>
            <person name="Henrissat B."/>
            <person name="Kohler A."/>
            <person name="Grigoriev I.V."/>
            <person name="Martin F.M."/>
            <person name="Hacquard S."/>
        </authorList>
    </citation>
    <scope>NUCLEOTIDE SEQUENCE</scope>
    <source>
        <strain evidence="3">MPI-CAGE-CH-0235</strain>
    </source>
</reference>
<dbReference type="OrthoDB" id="5421757at2759"/>
<evidence type="ECO:0000256" key="1">
    <source>
        <dbReference type="SAM" id="MobiDB-lite"/>
    </source>
</evidence>
<dbReference type="EMBL" id="JAGPNK010000003">
    <property type="protein sequence ID" value="KAH7325072.1"/>
    <property type="molecule type" value="Genomic_DNA"/>
</dbReference>
<proteinExistence type="predicted"/>
<feature type="compositionally biased region" description="Basic and acidic residues" evidence="1">
    <location>
        <begin position="11"/>
        <end position="20"/>
    </location>
</feature>
<dbReference type="AlphaFoldDB" id="A0A8K0SYD6"/>
<feature type="compositionally biased region" description="Basic residues" evidence="1">
    <location>
        <begin position="1"/>
        <end position="10"/>
    </location>
</feature>
<sequence length="337" mass="39184">MAPAKRSVRFKPKEKSKRDGPPPPFKQPPEVLEPFINQLDEKHVYVTHIDGHPASFKWRIFLVPVAMNVGVAALFVWRMYAIIPWYWELVKPFLGLPSAITFAAEQSTWPELIWEISKRTAVFLVDFLLFVFVWPWPVEFTMGRRHGNPTRWRWNVGFQDKEIYVRRSRDWDTVIGDYLEDGDGHKILTTYIKTATAPLLQEQKTGYLLMNGQWDLDWAAMVLAHRLVDKKEVALEAFKNAVLMYHEDHGWLCYDLGISASVEEDTKRRQVFAFRDALTALGKEDLFYRWVEIVQFESTQPGGFGPEKQEAAAQKIRDLFEAGGVNFDELWKESNSN</sequence>